<keyword evidence="2" id="KW-1185">Reference proteome</keyword>
<dbReference type="EMBL" id="PQXL01000403">
    <property type="protein sequence ID" value="THV46236.1"/>
    <property type="molecule type" value="Genomic_DNA"/>
</dbReference>
<name>A0A4V4HTN4_9HELO</name>
<protein>
    <submittedName>
        <fullName evidence="1">Uncharacterized protein</fullName>
    </submittedName>
</protein>
<sequence length="70" mass="7835">MLPVGEFSRREIDYKGVLHSEARYHKTHLVTRAISPGSIYSTDFITGKEIPGALIQRASAAQMEYDPEPT</sequence>
<gene>
    <name evidence="1" type="ORF">BGAL_0403g00040</name>
</gene>
<dbReference type="AlphaFoldDB" id="A0A4V4HTN4"/>
<reference evidence="1 2" key="1">
    <citation type="submission" date="2017-12" db="EMBL/GenBank/DDBJ databases">
        <title>Comparative genomics of Botrytis spp.</title>
        <authorList>
            <person name="Valero-Jimenez C.A."/>
            <person name="Tapia P."/>
            <person name="Veloso J."/>
            <person name="Silva-Moreno E."/>
            <person name="Staats M."/>
            <person name="Valdes J.H."/>
            <person name="Van Kan J.A.L."/>
        </authorList>
    </citation>
    <scope>NUCLEOTIDE SEQUENCE [LARGE SCALE GENOMIC DNA]</scope>
    <source>
        <strain evidence="1 2">MUCL435</strain>
    </source>
</reference>
<dbReference type="Proteomes" id="UP000308671">
    <property type="component" value="Unassembled WGS sequence"/>
</dbReference>
<organism evidence="1 2">
    <name type="scientific">Botrytis galanthina</name>
    <dbReference type="NCBI Taxonomy" id="278940"/>
    <lineage>
        <taxon>Eukaryota</taxon>
        <taxon>Fungi</taxon>
        <taxon>Dikarya</taxon>
        <taxon>Ascomycota</taxon>
        <taxon>Pezizomycotina</taxon>
        <taxon>Leotiomycetes</taxon>
        <taxon>Helotiales</taxon>
        <taxon>Sclerotiniaceae</taxon>
        <taxon>Botrytis</taxon>
    </lineage>
</organism>
<accession>A0A4V4HTN4</accession>
<evidence type="ECO:0000313" key="1">
    <source>
        <dbReference type="EMBL" id="THV46236.1"/>
    </source>
</evidence>
<proteinExistence type="predicted"/>
<comment type="caution">
    <text evidence="1">The sequence shown here is derived from an EMBL/GenBank/DDBJ whole genome shotgun (WGS) entry which is preliminary data.</text>
</comment>
<evidence type="ECO:0000313" key="2">
    <source>
        <dbReference type="Proteomes" id="UP000308671"/>
    </source>
</evidence>